<reference evidence="4" key="2">
    <citation type="submission" date="2023-07" db="EMBL/GenBank/DDBJ databases">
        <title>Ancylobacter moscoviensis sp. nov., facultatively methylotrophic bacteria from activated sludge and the reclassification of Starkeya novella (Starkey 1934) Kelly et al. 2000 as Ancylobacter novellus comb. nov., Starkeya koreensis Im et al. 2006 as Ancylobacter koreensis comb.nov., Angulomicrobium tetraedrale Vasil'eva et al. 1986 as Ancylobacter tetraedralis comb. nov., Angulomicrobium amanitiforme Fritz et al. 2004 as Ancylobacter amanitiformis comb. nov. and Methylorhabdus multivorans Doronina et al. 1996 as Ancylobacter multivorans comb. nov. and emended description of the genus Ancylobacter.</title>
        <authorList>
            <person name="Doronina N."/>
            <person name="Chemodurova A."/>
            <person name="Grouzdev D."/>
            <person name="Koziaeva V."/>
            <person name="Shi W."/>
            <person name="Wu L."/>
            <person name="Kaparullina E."/>
        </authorList>
    </citation>
    <scope>NUCLEOTIDE SEQUENCE [LARGE SCALE GENOMIC DNA]</scope>
    <source>
        <strain evidence="4">Jip08</strain>
    </source>
</reference>
<proteinExistence type="predicted"/>
<evidence type="ECO:0000313" key="4">
    <source>
        <dbReference type="Proteomes" id="UP001202867"/>
    </source>
</evidence>
<gene>
    <name evidence="3" type="ORF">MWN33_15305</name>
</gene>
<protein>
    <submittedName>
        <fullName evidence="3">Autotransporter outer membrane beta-barrel domain-containing protein</fullName>
    </submittedName>
</protein>
<dbReference type="Proteomes" id="UP001202867">
    <property type="component" value="Unassembled WGS sequence"/>
</dbReference>
<dbReference type="SUPFAM" id="SSF103515">
    <property type="entry name" value="Autotransporter"/>
    <property type="match status" value="1"/>
</dbReference>
<dbReference type="Gene3D" id="2.40.128.130">
    <property type="entry name" value="Autotransporter beta-domain"/>
    <property type="match status" value="1"/>
</dbReference>
<keyword evidence="1" id="KW-0732">Signal</keyword>
<sequence>MILQRHHRWAFASTAGGNFMRRIVLGAVASVFLLGASSAAFASAGCSALNGTFSDGSISGSTSGTGFVAGDTIRLTITAVGGSDRLGLYNATTHDPLVLSFNTLGSQTYVVPEATSDEFIISGTQSNPGSNFAWNCTPGGGSNGGLTDSEKLTSVQSIGSKVVANNSGAAISTSVSNAIDSALGGPGPSTPAAVVMTREEFADYVARKASHGQGPIGDSPDAHLYRMSYIEALLTYDSLYLAGLVPTRNPSTVPKNTKITPLVVDMSVSSESIMRFAHSGDRTGVSETAGDAFSALSYASTNKSFSLATPVFEQKWTAWLDVRGSGFEQSDSDQLKGTQINATAGLTYRLAPTVVVGVFGGYENFDYDFAWLTGNLDGDGATVGTYAGWQITPTLRWKGMVGWTGLSYDASAGLAAGSFDGSRWLLSTGLSGTYAVGSYIVEPSADVYALWESQSSYFDTLGAFHDTNDFSAGRVALGGKLTAPHVFEGVIPYVGLYADWNFASDDNLPVDVPDIGIGEGWSARVTGGLNMRVFAAGSLSLGGEYGGIGADYSVWTGTARLSVPF</sequence>
<feature type="chain" id="PRO_5046978521" evidence="1">
    <location>
        <begin position="43"/>
        <end position="565"/>
    </location>
</feature>
<feature type="domain" description="Autotransporter" evidence="2">
    <location>
        <begin position="311"/>
        <end position="565"/>
    </location>
</feature>
<keyword evidence="4" id="KW-1185">Reference proteome</keyword>
<accession>A0ABT0DQM2</accession>
<comment type="caution">
    <text evidence="3">The sequence shown here is derived from an EMBL/GenBank/DDBJ whole genome shotgun (WGS) entry which is preliminary data.</text>
</comment>
<name>A0ABT0DQM2_9HYPH</name>
<reference evidence="3 4" key="1">
    <citation type="submission" date="2022-04" db="EMBL/GenBank/DDBJ databases">
        <authorList>
            <person name="Grouzdev D.S."/>
            <person name="Pantiukh K.S."/>
            <person name="Krutkina M.S."/>
        </authorList>
    </citation>
    <scope>NUCLEOTIDE SEQUENCE [LARGE SCALE GENOMIC DNA]</scope>
    <source>
        <strain evidence="3 4">Jip08</strain>
    </source>
</reference>
<dbReference type="InterPro" id="IPR036709">
    <property type="entry name" value="Autotransporte_beta_dom_sf"/>
</dbReference>
<dbReference type="SMART" id="SM00869">
    <property type="entry name" value="Autotransporter"/>
    <property type="match status" value="1"/>
</dbReference>
<organism evidence="3 4">
    <name type="scientific">Ancylobacter koreensis</name>
    <dbReference type="NCBI Taxonomy" id="266121"/>
    <lineage>
        <taxon>Bacteria</taxon>
        <taxon>Pseudomonadati</taxon>
        <taxon>Pseudomonadota</taxon>
        <taxon>Alphaproteobacteria</taxon>
        <taxon>Hyphomicrobiales</taxon>
        <taxon>Xanthobacteraceae</taxon>
        <taxon>Ancylobacter</taxon>
    </lineage>
</organism>
<feature type="signal peptide" evidence="1">
    <location>
        <begin position="1"/>
        <end position="42"/>
    </location>
</feature>
<dbReference type="InterPro" id="IPR005546">
    <property type="entry name" value="Autotransporte_beta"/>
</dbReference>
<dbReference type="EMBL" id="JALKCG010000007">
    <property type="protein sequence ID" value="MCK0209402.1"/>
    <property type="molecule type" value="Genomic_DNA"/>
</dbReference>
<evidence type="ECO:0000259" key="2">
    <source>
        <dbReference type="PROSITE" id="PS51208"/>
    </source>
</evidence>
<dbReference type="Pfam" id="PF03797">
    <property type="entry name" value="Autotransporter"/>
    <property type="match status" value="1"/>
</dbReference>
<evidence type="ECO:0000313" key="3">
    <source>
        <dbReference type="EMBL" id="MCK0209402.1"/>
    </source>
</evidence>
<evidence type="ECO:0000256" key="1">
    <source>
        <dbReference type="SAM" id="SignalP"/>
    </source>
</evidence>
<dbReference type="PROSITE" id="PS51208">
    <property type="entry name" value="AUTOTRANSPORTER"/>
    <property type="match status" value="1"/>
</dbReference>